<reference evidence="4 5" key="1">
    <citation type="submission" date="2017-09" db="EMBL/GenBank/DDBJ databases">
        <title>Bacterial strain isolated from the female urinary microbiota.</title>
        <authorList>
            <person name="Thomas-White K."/>
            <person name="Kumar N."/>
            <person name="Forster S."/>
            <person name="Putonti C."/>
            <person name="Lawley T."/>
            <person name="Wolfe A.J."/>
        </authorList>
    </citation>
    <scope>NUCLEOTIDE SEQUENCE [LARGE SCALE GENOMIC DNA]</scope>
    <source>
        <strain evidence="4 5">UMB0908</strain>
    </source>
</reference>
<keyword evidence="1" id="KW-0560">Oxidoreductase</keyword>
<evidence type="ECO:0000259" key="3">
    <source>
        <dbReference type="Pfam" id="PF00296"/>
    </source>
</evidence>
<dbReference type="GO" id="GO:0004497">
    <property type="term" value="F:monooxygenase activity"/>
    <property type="evidence" value="ECO:0007669"/>
    <property type="project" value="UniProtKB-KW"/>
</dbReference>
<protein>
    <submittedName>
        <fullName evidence="4">LLM class flavin-dependent oxidoreductase</fullName>
    </submittedName>
</protein>
<evidence type="ECO:0000256" key="1">
    <source>
        <dbReference type="ARBA" id="ARBA00023002"/>
    </source>
</evidence>
<dbReference type="Gene3D" id="3.20.20.30">
    <property type="entry name" value="Luciferase-like domain"/>
    <property type="match status" value="1"/>
</dbReference>
<dbReference type="Proteomes" id="UP000235363">
    <property type="component" value="Unassembled WGS sequence"/>
</dbReference>
<dbReference type="NCBIfam" id="TIGR03858">
    <property type="entry name" value="LLM_2I7G"/>
    <property type="match status" value="1"/>
</dbReference>
<name>A0A2N6SWA4_9CORY</name>
<dbReference type="InterPro" id="IPR050766">
    <property type="entry name" value="Bact_Lucif_Oxidored"/>
</dbReference>
<accession>A0A2N6SWA4</accession>
<evidence type="ECO:0000313" key="4">
    <source>
        <dbReference type="EMBL" id="PMC61357.1"/>
    </source>
</evidence>
<dbReference type="GO" id="GO:0005829">
    <property type="term" value="C:cytosol"/>
    <property type="evidence" value="ECO:0007669"/>
    <property type="project" value="TreeGrafter"/>
</dbReference>
<dbReference type="InterPro" id="IPR011251">
    <property type="entry name" value="Luciferase-like_dom"/>
</dbReference>
<comment type="caution">
    <text evidence="4">The sequence shown here is derived from an EMBL/GenBank/DDBJ whole genome shotgun (WGS) entry which is preliminary data.</text>
</comment>
<dbReference type="PANTHER" id="PTHR30137">
    <property type="entry name" value="LUCIFERASE-LIKE MONOOXYGENASE"/>
    <property type="match status" value="1"/>
</dbReference>
<dbReference type="RefSeq" id="WP_102214456.1">
    <property type="nucleotide sequence ID" value="NZ_PNHF01000032.1"/>
</dbReference>
<dbReference type="SUPFAM" id="SSF51679">
    <property type="entry name" value="Bacterial luciferase-like"/>
    <property type="match status" value="1"/>
</dbReference>
<proteinExistence type="predicted"/>
<sequence>MTRRDVQFGLNTFGDVTVDAAGDPVHQAQVIRDVVEEGKLADGVGIDYFAVGEHHREDFAVSAPDVVLAGLATVTERIKLGTAVTVLSSDDPIRVFERFSTIDAMSNGRADLILGRGSFIESFPLFGFDLAQYEELFSEKLDLFAALLPEDPVTWSGELRPPLQNQKVYPRTENGLTSWIAVGGSPESVVRAARYKMPLMLAVIGGNARRFKPFADLYRDANEQLGNGDLPIGVHSPGFVADTDEEARELLMPHWLENRNAIGKERGWGPAGPDEFISEVRHGALAVGSPDTVARKIADAIRALDLSRFDLKYSNGPMPHEHLMRCIDLYGTEVIPRVRRILERED</sequence>
<organism evidence="4 5">
    <name type="scientific">Corynebacterium xerosis</name>
    <dbReference type="NCBI Taxonomy" id="1725"/>
    <lineage>
        <taxon>Bacteria</taxon>
        <taxon>Bacillati</taxon>
        <taxon>Actinomycetota</taxon>
        <taxon>Actinomycetes</taxon>
        <taxon>Mycobacteriales</taxon>
        <taxon>Corynebacteriaceae</taxon>
        <taxon>Corynebacterium</taxon>
    </lineage>
</organism>
<dbReference type="GO" id="GO:0016705">
    <property type="term" value="F:oxidoreductase activity, acting on paired donors, with incorporation or reduction of molecular oxygen"/>
    <property type="evidence" value="ECO:0007669"/>
    <property type="project" value="InterPro"/>
</dbReference>
<dbReference type="InterPro" id="IPR036661">
    <property type="entry name" value="Luciferase-like_sf"/>
</dbReference>
<evidence type="ECO:0000313" key="5">
    <source>
        <dbReference type="Proteomes" id="UP000235363"/>
    </source>
</evidence>
<gene>
    <name evidence="4" type="ORF">CJ204_11500</name>
</gene>
<dbReference type="PANTHER" id="PTHR30137:SF8">
    <property type="entry name" value="BLR5498 PROTEIN"/>
    <property type="match status" value="1"/>
</dbReference>
<dbReference type="EMBL" id="PNHF01000032">
    <property type="protein sequence ID" value="PMC61357.1"/>
    <property type="molecule type" value="Genomic_DNA"/>
</dbReference>
<evidence type="ECO:0000256" key="2">
    <source>
        <dbReference type="ARBA" id="ARBA00023033"/>
    </source>
</evidence>
<dbReference type="InterPro" id="IPR022290">
    <property type="entry name" value="LLM_Atu2307-like"/>
</dbReference>
<feature type="domain" description="Luciferase-like" evidence="3">
    <location>
        <begin position="20"/>
        <end position="301"/>
    </location>
</feature>
<dbReference type="AlphaFoldDB" id="A0A2N6SWA4"/>
<dbReference type="Pfam" id="PF00296">
    <property type="entry name" value="Bac_luciferase"/>
    <property type="match status" value="1"/>
</dbReference>
<keyword evidence="2" id="KW-0503">Monooxygenase</keyword>